<evidence type="ECO:0000313" key="1">
    <source>
        <dbReference type="EMBL" id="KAG5625408.1"/>
    </source>
</evidence>
<dbReference type="InterPro" id="IPR023213">
    <property type="entry name" value="CAT-like_dom_sf"/>
</dbReference>
<gene>
    <name evidence="1" type="ORF">H5410_010626</name>
</gene>
<proteinExistence type="predicted"/>
<accession>A0A9J6AL84</accession>
<sequence>MEGSYKNFYSQNICIQGTLIYYFLGKSNLPSLEHDALGNFYAIVVATVEANQSRKELSDFVNVVGSTTRDIATGIGKASINDITSLSATYGTKVISKLGQKDVDNYPSTRISLMDTKDGAGIEAWVVLKENDMIEFERDPNILSNTNSESSI</sequence>
<reference evidence="1 2" key="1">
    <citation type="submission" date="2020-09" db="EMBL/GenBank/DDBJ databases">
        <title>De no assembly of potato wild relative species, Solanum commersonii.</title>
        <authorList>
            <person name="Cho K."/>
        </authorList>
    </citation>
    <scope>NUCLEOTIDE SEQUENCE [LARGE SCALE GENOMIC DNA]</scope>
    <source>
        <strain evidence="1">LZ3.2</strain>
        <tissue evidence="1">Leaf</tissue>
    </source>
</reference>
<dbReference type="Proteomes" id="UP000824120">
    <property type="component" value="Chromosome 2"/>
</dbReference>
<dbReference type="Gene3D" id="3.30.559.10">
    <property type="entry name" value="Chloramphenicol acetyltransferase-like domain"/>
    <property type="match status" value="1"/>
</dbReference>
<dbReference type="AlphaFoldDB" id="A0A9J6AL84"/>
<evidence type="ECO:0000313" key="2">
    <source>
        <dbReference type="Proteomes" id="UP000824120"/>
    </source>
</evidence>
<name>A0A9J6AL84_SOLCO</name>
<dbReference type="OrthoDB" id="1932220at2759"/>
<keyword evidence="2" id="KW-1185">Reference proteome</keyword>
<organism evidence="1 2">
    <name type="scientific">Solanum commersonii</name>
    <name type="common">Commerson's wild potato</name>
    <name type="synonym">Commerson's nightshade</name>
    <dbReference type="NCBI Taxonomy" id="4109"/>
    <lineage>
        <taxon>Eukaryota</taxon>
        <taxon>Viridiplantae</taxon>
        <taxon>Streptophyta</taxon>
        <taxon>Embryophyta</taxon>
        <taxon>Tracheophyta</taxon>
        <taxon>Spermatophyta</taxon>
        <taxon>Magnoliopsida</taxon>
        <taxon>eudicotyledons</taxon>
        <taxon>Gunneridae</taxon>
        <taxon>Pentapetalae</taxon>
        <taxon>asterids</taxon>
        <taxon>lamiids</taxon>
        <taxon>Solanales</taxon>
        <taxon>Solanaceae</taxon>
        <taxon>Solanoideae</taxon>
        <taxon>Solaneae</taxon>
        <taxon>Solanum</taxon>
    </lineage>
</organism>
<comment type="caution">
    <text evidence="1">The sequence shown here is derived from an EMBL/GenBank/DDBJ whole genome shotgun (WGS) entry which is preliminary data.</text>
</comment>
<dbReference type="EMBL" id="JACXVP010000002">
    <property type="protein sequence ID" value="KAG5625408.1"/>
    <property type="molecule type" value="Genomic_DNA"/>
</dbReference>
<protein>
    <submittedName>
        <fullName evidence="1">Uncharacterized protein</fullName>
    </submittedName>
</protein>